<dbReference type="RefSeq" id="WP_110793851.1">
    <property type="nucleotide sequence ID" value="NZ_QJRY01000011.1"/>
</dbReference>
<feature type="transmembrane region" description="Helical" evidence="7">
    <location>
        <begin position="64"/>
        <end position="82"/>
    </location>
</feature>
<dbReference type="PANTHER" id="PTHR33452">
    <property type="entry name" value="OXIDOREDUCTASE CATD-RELATED"/>
    <property type="match status" value="1"/>
</dbReference>
<feature type="transmembrane region" description="Helical" evidence="7">
    <location>
        <begin position="89"/>
        <end position="106"/>
    </location>
</feature>
<feature type="transmembrane region" description="Helical" evidence="7">
    <location>
        <begin position="118"/>
        <end position="134"/>
    </location>
</feature>
<comment type="subcellular location">
    <subcellularLocation>
        <location evidence="1">Cell membrane</location>
        <topology evidence="1">Multi-pass membrane protein</topology>
    </subcellularLocation>
</comment>
<evidence type="ECO:0000256" key="7">
    <source>
        <dbReference type="SAM" id="Phobius"/>
    </source>
</evidence>
<keyword evidence="5 7" id="KW-1133">Transmembrane helix</keyword>
<evidence type="ECO:0000256" key="1">
    <source>
        <dbReference type="ARBA" id="ARBA00004651"/>
    </source>
</evidence>
<dbReference type="EMBL" id="QJRY01000011">
    <property type="protein sequence ID" value="PYB70021.1"/>
    <property type="molecule type" value="Genomic_DNA"/>
</dbReference>
<dbReference type="Proteomes" id="UP000247536">
    <property type="component" value="Unassembled WGS sequence"/>
</dbReference>
<dbReference type="InterPro" id="IPR051907">
    <property type="entry name" value="DoxX-like_oxidoreductase"/>
</dbReference>
<evidence type="ECO:0000256" key="2">
    <source>
        <dbReference type="ARBA" id="ARBA00006679"/>
    </source>
</evidence>
<reference evidence="8 9" key="1">
    <citation type="submission" date="2018-06" db="EMBL/GenBank/DDBJ databases">
        <title>Rhizobium wuzhouense sp. nov., isolated from roots of Oryza officinalis.</title>
        <authorList>
            <person name="Yuan T."/>
        </authorList>
    </citation>
    <scope>NUCLEOTIDE SEQUENCE [LARGE SCALE GENOMIC DNA]</scope>
    <source>
        <strain evidence="8 9">W44</strain>
    </source>
</reference>
<evidence type="ECO:0000256" key="3">
    <source>
        <dbReference type="ARBA" id="ARBA00022475"/>
    </source>
</evidence>
<evidence type="ECO:0000256" key="6">
    <source>
        <dbReference type="ARBA" id="ARBA00023136"/>
    </source>
</evidence>
<organism evidence="8 9">
    <name type="scientific">Rhizobium wuzhouense</name>
    <dbReference type="NCBI Taxonomy" id="1986026"/>
    <lineage>
        <taxon>Bacteria</taxon>
        <taxon>Pseudomonadati</taxon>
        <taxon>Pseudomonadota</taxon>
        <taxon>Alphaproteobacteria</taxon>
        <taxon>Hyphomicrobiales</taxon>
        <taxon>Rhizobiaceae</taxon>
        <taxon>Rhizobium/Agrobacterium group</taxon>
        <taxon>Rhizobium</taxon>
    </lineage>
</organism>
<dbReference type="Pfam" id="PF07681">
    <property type="entry name" value="DoxX"/>
    <property type="match status" value="1"/>
</dbReference>
<keyword evidence="9" id="KW-1185">Reference proteome</keyword>
<sequence length="146" mass="15805">MSIRNERLVFPALAPLYRSTHDLAETLLRVVAGGFLVIHGAGKIVDPFGAVDMVEGLGFYPGVFWSPLLAATEFFGGILLALGLLTRPAAFAVTIVLLVTVYFHWIQIGEGFSGAEKSLLWSAMTLYFVIRGGNAHSVDARLPRTV</sequence>
<name>A0ABX5NQF6_9HYPH</name>
<accession>A0ABX5NQF6</accession>
<keyword evidence="4 7" id="KW-0812">Transmembrane</keyword>
<protein>
    <submittedName>
        <fullName evidence="8">DoxX family protein</fullName>
    </submittedName>
</protein>
<dbReference type="InterPro" id="IPR032808">
    <property type="entry name" value="DoxX"/>
</dbReference>
<gene>
    <name evidence="8" type="ORF">DMY87_22310</name>
</gene>
<proteinExistence type="inferred from homology"/>
<keyword evidence="6 7" id="KW-0472">Membrane</keyword>
<evidence type="ECO:0000256" key="5">
    <source>
        <dbReference type="ARBA" id="ARBA00022989"/>
    </source>
</evidence>
<comment type="caution">
    <text evidence="8">The sequence shown here is derived from an EMBL/GenBank/DDBJ whole genome shotgun (WGS) entry which is preliminary data.</text>
</comment>
<comment type="similarity">
    <text evidence="2">Belongs to the DoxX family.</text>
</comment>
<evidence type="ECO:0000256" key="4">
    <source>
        <dbReference type="ARBA" id="ARBA00022692"/>
    </source>
</evidence>
<evidence type="ECO:0000313" key="8">
    <source>
        <dbReference type="EMBL" id="PYB70021.1"/>
    </source>
</evidence>
<dbReference type="PANTHER" id="PTHR33452:SF1">
    <property type="entry name" value="INNER MEMBRANE PROTEIN YPHA-RELATED"/>
    <property type="match status" value="1"/>
</dbReference>
<feature type="transmembrane region" description="Helical" evidence="7">
    <location>
        <begin position="26"/>
        <end position="44"/>
    </location>
</feature>
<keyword evidence="3" id="KW-1003">Cell membrane</keyword>
<evidence type="ECO:0000313" key="9">
    <source>
        <dbReference type="Proteomes" id="UP000247536"/>
    </source>
</evidence>